<comment type="similarity">
    <text evidence="3 9">Belongs to the alpha-carbonic anhydrase family.</text>
</comment>
<dbReference type="PROSITE" id="PS00162">
    <property type="entry name" value="ALPHA_CA_1"/>
    <property type="match status" value="1"/>
</dbReference>
<dbReference type="EMBL" id="JBBXMP010000079">
    <property type="protein sequence ID" value="KAL0063551.1"/>
    <property type="molecule type" value="Genomic_DNA"/>
</dbReference>
<reference evidence="11 12" key="1">
    <citation type="submission" date="2024-05" db="EMBL/GenBank/DDBJ databases">
        <title>A draft genome resource for the thread blight pathogen Marasmius tenuissimus strain MS-2.</title>
        <authorList>
            <person name="Yulfo-Soto G.E."/>
            <person name="Baruah I.K."/>
            <person name="Amoako-Attah I."/>
            <person name="Bukari Y."/>
            <person name="Meinhardt L.W."/>
            <person name="Bailey B.A."/>
            <person name="Cohen S.P."/>
        </authorList>
    </citation>
    <scope>NUCLEOTIDE SEQUENCE [LARGE SCALE GENOMIC DNA]</scope>
    <source>
        <strain evidence="11 12">MS-2</strain>
    </source>
</reference>
<dbReference type="CDD" id="cd03124">
    <property type="entry name" value="alpha_CA_prokaryotic_like"/>
    <property type="match status" value="1"/>
</dbReference>
<feature type="signal peptide" evidence="9">
    <location>
        <begin position="1"/>
        <end position="22"/>
    </location>
</feature>
<evidence type="ECO:0000256" key="5">
    <source>
        <dbReference type="ARBA" id="ARBA00022723"/>
    </source>
</evidence>
<dbReference type="SMART" id="SM01057">
    <property type="entry name" value="Carb_anhydrase"/>
    <property type="match status" value="1"/>
</dbReference>
<comment type="caution">
    <text evidence="11">The sequence shown here is derived from an EMBL/GenBank/DDBJ whole genome shotgun (WGS) entry which is preliminary data.</text>
</comment>
<dbReference type="InterPro" id="IPR023561">
    <property type="entry name" value="Carbonic_anhydrase_a-class"/>
</dbReference>
<evidence type="ECO:0000256" key="6">
    <source>
        <dbReference type="ARBA" id="ARBA00022833"/>
    </source>
</evidence>
<sequence>MFAKSTFLSLFTIAIAATSASASCAYGTTAHTLMRRAGKELNYNYNAEGGPLTWGFIDPTYSTCHTGRTQSPIVLDSSVAMAEGAPTFNISSEGAPINNLGTTSMNVGAKGKTIFGGKEYELVQFHFHTPSEHRIENEYYPMEMHMVHQGTDNSLVVFTVMFDLSSNTSTPLVSAVLPQNLQSGTNTTGPLDFTPVVEAFQGSPAYQYTGSLTTPPCTEGVTFVVSTNPLPIDVETYNGLKKMLKFNSRYTENVPGRENLLKIVADNINNCTTSAQKGGLSISGI</sequence>
<comment type="catalytic activity">
    <reaction evidence="8 9">
        <text>hydrogencarbonate + H(+) = CO2 + H2O</text>
        <dbReference type="Rhea" id="RHEA:10748"/>
        <dbReference type="ChEBI" id="CHEBI:15377"/>
        <dbReference type="ChEBI" id="CHEBI:15378"/>
        <dbReference type="ChEBI" id="CHEBI:16526"/>
        <dbReference type="ChEBI" id="CHEBI:17544"/>
        <dbReference type="EC" id="4.2.1.1"/>
    </reaction>
</comment>
<organism evidence="11 12">
    <name type="scientific">Marasmius tenuissimus</name>
    <dbReference type="NCBI Taxonomy" id="585030"/>
    <lineage>
        <taxon>Eukaryota</taxon>
        <taxon>Fungi</taxon>
        <taxon>Dikarya</taxon>
        <taxon>Basidiomycota</taxon>
        <taxon>Agaricomycotina</taxon>
        <taxon>Agaricomycetes</taxon>
        <taxon>Agaricomycetidae</taxon>
        <taxon>Agaricales</taxon>
        <taxon>Marasmiineae</taxon>
        <taxon>Marasmiaceae</taxon>
        <taxon>Marasmius</taxon>
    </lineage>
</organism>
<dbReference type="PROSITE" id="PS51144">
    <property type="entry name" value="ALPHA_CA_2"/>
    <property type="match status" value="1"/>
</dbReference>
<dbReference type="Gene3D" id="3.10.200.10">
    <property type="entry name" value="Alpha carbonic anhydrase"/>
    <property type="match status" value="1"/>
</dbReference>
<feature type="chain" id="PRO_5044986966" description="Carbonic anhydrase" evidence="9">
    <location>
        <begin position="23"/>
        <end position="285"/>
    </location>
</feature>
<comment type="cofactor">
    <cofactor evidence="1 9">
        <name>Zn(2+)</name>
        <dbReference type="ChEBI" id="CHEBI:29105"/>
    </cofactor>
</comment>
<keyword evidence="7 9" id="KW-0456">Lyase</keyword>
<dbReference type="Pfam" id="PF00194">
    <property type="entry name" value="Carb_anhydrase"/>
    <property type="match status" value="1"/>
</dbReference>
<dbReference type="PROSITE" id="PS51257">
    <property type="entry name" value="PROKAR_LIPOPROTEIN"/>
    <property type="match status" value="1"/>
</dbReference>
<evidence type="ECO:0000313" key="11">
    <source>
        <dbReference type="EMBL" id="KAL0063551.1"/>
    </source>
</evidence>
<dbReference type="Proteomes" id="UP001437256">
    <property type="component" value="Unassembled WGS sequence"/>
</dbReference>
<evidence type="ECO:0000313" key="12">
    <source>
        <dbReference type="Proteomes" id="UP001437256"/>
    </source>
</evidence>
<dbReference type="PANTHER" id="PTHR18952">
    <property type="entry name" value="CARBONIC ANHYDRASE"/>
    <property type="match status" value="1"/>
</dbReference>
<evidence type="ECO:0000256" key="8">
    <source>
        <dbReference type="ARBA" id="ARBA00048348"/>
    </source>
</evidence>
<keyword evidence="5 9" id="KW-0479">Metal-binding</keyword>
<dbReference type="PANTHER" id="PTHR18952:SF265">
    <property type="entry name" value="CARBONIC ANHYDRASE"/>
    <property type="match status" value="1"/>
</dbReference>
<accession>A0ABR2ZPP6</accession>
<evidence type="ECO:0000256" key="4">
    <source>
        <dbReference type="ARBA" id="ARBA00012925"/>
    </source>
</evidence>
<evidence type="ECO:0000256" key="9">
    <source>
        <dbReference type="RuleBase" id="RU367011"/>
    </source>
</evidence>
<dbReference type="InterPro" id="IPR041891">
    <property type="entry name" value="Alpha_CA_prokaryot-like"/>
</dbReference>
<dbReference type="InterPro" id="IPR018338">
    <property type="entry name" value="Carbonic_anhydrase_a-class_CS"/>
</dbReference>
<evidence type="ECO:0000256" key="1">
    <source>
        <dbReference type="ARBA" id="ARBA00001947"/>
    </source>
</evidence>
<evidence type="ECO:0000256" key="3">
    <source>
        <dbReference type="ARBA" id="ARBA00010718"/>
    </source>
</evidence>
<proteinExistence type="inferred from homology"/>
<dbReference type="SUPFAM" id="SSF51069">
    <property type="entry name" value="Carbonic anhydrase"/>
    <property type="match status" value="1"/>
</dbReference>
<feature type="domain" description="Alpha-carbonic anhydrase" evidence="10">
    <location>
        <begin position="41"/>
        <end position="277"/>
    </location>
</feature>
<keyword evidence="6 9" id="KW-0862">Zinc</keyword>
<gene>
    <name evidence="11" type="ORF">AAF712_009560</name>
</gene>
<dbReference type="InterPro" id="IPR036398">
    <property type="entry name" value="CA_dom_sf"/>
</dbReference>
<name>A0ABR2ZPP6_9AGAR</name>
<evidence type="ECO:0000256" key="2">
    <source>
        <dbReference type="ARBA" id="ARBA00002904"/>
    </source>
</evidence>
<comment type="function">
    <text evidence="2 9">Reversible hydration of carbon dioxide.</text>
</comment>
<dbReference type="InterPro" id="IPR001148">
    <property type="entry name" value="CA_dom"/>
</dbReference>
<keyword evidence="9" id="KW-0732">Signal</keyword>
<evidence type="ECO:0000256" key="7">
    <source>
        <dbReference type="ARBA" id="ARBA00023239"/>
    </source>
</evidence>
<evidence type="ECO:0000259" key="10">
    <source>
        <dbReference type="PROSITE" id="PS51144"/>
    </source>
</evidence>
<protein>
    <recommendedName>
        <fullName evidence="4 9">Carbonic anhydrase</fullName>
        <ecNumber evidence="4 9">4.2.1.1</ecNumber>
    </recommendedName>
</protein>
<dbReference type="EC" id="4.2.1.1" evidence="4 9"/>
<keyword evidence="12" id="KW-1185">Reference proteome</keyword>